<dbReference type="Pfam" id="PF04608">
    <property type="entry name" value="PgpA"/>
    <property type="match status" value="1"/>
</dbReference>
<accession>Q028J2</accession>
<proteinExistence type="predicted"/>
<dbReference type="STRING" id="234267.Acid_1569"/>
<reference evidence="3" key="1">
    <citation type="submission" date="2006-10" db="EMBL/GenBank/DDBJ databases">
        <title>Complete sequence of Solibacter usitatus Ellin6076.</title>
        <authorList>
            <consortium name="US DOE Joint Genome Institute"/>
            <person name="Copeland A."/>
            <person name="Lucas S."/>
            <person name="Lapidus A."/>
            <person name="Barry K."/>
            <person name="Detter J.C."/>
            <person name="Glavina del Rio T."/>
            <person name="Hammon N."/>
            <person name="Israni S."/>
            <person name="Dalin E."/>
            <person name="Tice H."/>
            <person name="Pitluck S."/>
            <person name="Thompson L.S."/>
            <person name="Brettin T."/>
            <person name="Bruce D."/>
            <person name="Han C."/>
            <person name="Tapia R."/>
            <person name="Gilna P."/>
            <person name="Schmutz J."/>
            <person name="Larimer F."/>
            <person name="Land M."/>
            <person name="Hauser L."/>
            <person name="Kyrpides N."/>
            <person name="Mikhailova N."/>
            <person name="Janssen P.H."/>
            <person name="Kuske C.R."/>
            <person name="Richardson P."/>
        </authorList>
    </citation>
    <scope>NUCLEOTIDE SEQUENCE</scope>
    <source>
        <strain evidence="3">Ellin6076</strain>
    </source>
</reference>
<name>Q028J2_SOLUE</name>
<dbReference type="SUPFAM" id="SSF101307">
    <property type="entry name" value="YutG-like"/>
    <property type="match status" value="1"/>
</dbReference>
<dbReference type="PIRSF" id="PIRSF006162">
    <property type="entry name" value="PgpA"/>
    <property type="match status" value="1"/>
</dbReference>
<feature type="transmembrane region" description="Helical" evidence="1">
    <location>
        <begin position="47"/>
        <end position="65"/>
    </location>
</feature>
<dbReference type="GO" id="GO:0008962">
    <property type="term" value="F:phosphatidylglycerophosphatase activity"/>
    <property type="evidence" value="ECO:0007669"/>
    <property type="project" value="UniProtKB-EC"/>
</dbReference>
<keyword evidence="1" id="KW-0812">Transmembrane</keyword>
<dbReference type="EMBL" id="CP000473">
    <property type="protein sequence ID" value="ABJ82560.1"/>
    <property type="molecule type" value="Genomic_DNA"/>
</dbReference>
<dbReference type="FunCoup" id="Q028J2">
    <property type="interactions" value="172"/>
</dbReference>
<feature type="transmembrane region" description="Helical" evidence="1">
    <location>
        <begin position="138"/>
        <end position="156"/>
    </location>
</feature>
<gene>
    <name evidence="3" type="ordered locus">Acid_1569</name>
</gene>
<feature type="domain" description="YutG/PgpA" evidence="2">
    <location>
        <begin position="10"/>
        <end position="150"/>
    </location>
</feature>
<dbReference type="HOGENOM" id="CLU_103734_1_2_0"/>
<dbReference type="InterPro" id="IPR007686">
    <property type="entry name" value="YutG/PgpA"/>
</dbReference>
<dbReference type="PANTHER" id="PTHR36305">
    <property type="entry name" value="PHOSPHATIDYLGLYCEROPHOSPHATASE A"/>
    <property type="match status" value="1"/>
</dbReference>
<dbReference type="InterPro" id="IPR036681">
    <property type="entry name" value="PgpA-like_sf"/>
</dbReference>
<keyword evidence="1" id="KW-0472">Membrane</keyword>
<dbReference type="InParanoid" id="Q028J2"/>
<dbReference type="InterPro" id="IPR026037">
    <property type="entry name" value="PgpA"/>
</dbReference>
<evidence type="ECO:0000313" key="3">
    <source>
        <dbReference type="EMBL" id="ABJ82560.1"/>
    </source>
</evidence>
<dbReference type="eggNOG" id="COG1267">
    <property type="taxonomic scope" value="Bacteria"/>
</dbReference>
<keyword evidence="1" id="KW-1133">Transmembrane helix</keyword>
<dbReference type="EC" id="3.1.3.27" evidence="3"/>
<dbReference type="PROSITE" id="PS51257">
    <property type="entry name" value="PROKAR_LIPOPROTEIN"/>
    <property type="match status" value="1"/>
</dbReference>
<dbReference type="CDD" id="cd06971">
    <property type="entry name" value="PgpA"/>
    <property type="match status" value="1"/>
</dbReference>
<organism evidence="3">
    <name type="scientific">Solibacter usitatus (strain Ellin6076)</name>
    <dbReference type="NCBI Taxonomy" id="234267"/>
    <lineage>
        <taxon>Bacteria</taxon>
        <taxon>Pseudomonadati</taxon>
        <taxon>Acidobacteriota</taxon>
        <taxon>Terriglobia</taxon>
        <taxon>Bryobacterales</taxon>
        <taxon>Solibacteraceae</taxon>
        <taxon>Candidatus Solibacter</taxon>
    </lineage>
</organism>
<dbReference type="KEGG" id="sus:Acid_1569"/>
<sequence precursor="true">MPVKDRLAILIATWFGCGLSPFAPGTAGSLAALVIGILLHEYAGFEWWHFLVLAAIAFLPATWAADVTAKVKKLKDPQIVVVDEVLGQWIALAGLRHFHWAGYLAAFALFRLFDIWKPPPVRQLEALPGGLGINMDDVMAGGYAALVLFAAGCFNLY</sequence>
<evidence type="ECO:0000259" key="2">
    <source>
        <dbReference type="Pfam" id="PF04608"/>
    </source>
</evidence>
<dbReference type="GO" id="GO:0006629">
    <property type="term" value="P:lipid metabolic process"/>
    <property type="evidence" value="ECO:0007669"/>
    <property type="project" value="InterPro"/>
</dbReference>
<keyword evidence="3" id="KW-0378">Hydrolase</keyword>
<evidence type="ECO:0000256" key="1">
    <source>
        <dbReference type="SAM" id="Phobius"/>
    </source>
</evidence>
<dbReference type="PANTHER" id="PTHR36305:SF1">
    <property type="entry name" value="PHOSPHATIDYLGLYCEROPHOSPHATASE A"/>
    <property type="match status" value="1"/>
</dbReference>
<protein>
    <submittedName>
        <fullName evidence="3">Phosphatidylglycerophosphatase</fullName>
        <ecNumber evidence="3">3.1.3.27</ecNumber>
    </submittedName>
</protein>
<dbReference type="AlphaFoldDB" id="Q028J2"/>
<dbReference type="OrthoDB" id="9804091at2"/>